<evidence type="ECO:0000256" key="1">
    <source>
        <dbReference type="SAM" id="MobiDB-lite"/>
    </source>
</evidence>
<keyword evidence="2" id="KW-1133">Transmembrane helix</keyword>
<comment type="caution">
    <text evidence="3">The sequence shown here is derived from an EMBL/GenBank/DDBJ whole genome shotgun (WGS) entry which is preliminary data.</text>
</comment>
<evidence type="ECO:0000313" key="3">
    <source>
        <dbReference type="EMBL" id="KJS63026.1"/>
    </source>
</evidence>
<dbReference type="PATRIC" id="fig|359131.3.peg.6234"/>
<accession>A0A0F2TKK6</accession>
<feature type="region of interest" description="Disordered" evidence="1">
    <location>
        <begin position="26"/>
        <end position="47"/>
    </location>
</feature>
<evidence type="ECO:0000313" key="4">
    <source>
        <dbReference type="Proteomes" id="UP000033699"/>
    </source>
</evidence>
<organism evidence="3 4">
    <name type="scientific">Streptomyces rubellomurinus (strain ATCC 31215)</name>
    <dbReference type="NCBI Taxonomy" id="359131"/>
    <lineage>
        <taxon>Bacteria</taxon>
        <taxon>Bacillati</taxon>
        <taxon>Actinomycetota</taxon>
        <taxon>Actinomycetes</taxon>
        <taxon>Kitasatosporales</taxon>
        <taxon>Streptomycetaceae</taxon>
        <taxon>Streptomyces</taxon>
    </lineage>
</organism>
<protein>
    <submittedName>
        <fullName evidence="3">Uncharacterized protein</fullName>
    </submittedName>
</protein>
<sequence>MPWVPRLLLLAALVLGIVTMHTLGHPSGGHGGHDGHGRPVQSAAGASHHAMADSMPVAVEQSAAFGSADPGTADGMDPMAVCLAVLAGWTLVLLVAGPLLRRSGDAATEVRARLLRAVRALPPPGGGRLLLTRLSVLRQ</sequence>
<gene>
    <name evidence="3" type="ORF">VM95_05745</name>
</gene>
<reference evidence="3 4" key="1">
    <citation type="submission" date="2015-02" db="EMBL/GenBank/DDBJ databases">
        <authorList>
            <person name="Ju K.-S."/>
            <person name="Doroghazi J.R."/>
            <person name="Metcalf W."/>
        </authorList>
    </citation>
    <scope>NUCLEOTIDE SEQUENCE [LARGE SCALE GENOMIC DNA]</scope>
    <source>
        <strain evidence="3 4">ATCC 31215</strain>
    </source>
</reference>
<keyword evidence="4" id="KW-1185">Reference proteome</keyword>
<evidence type="ECO:0000256" key="2">
    <source>
        <dbReference type="SAM" id="Phobius"/>
    </source>
</evidence>
<dbReference type="Proteomes" id="UP000033699">
    <property type="component" value="Unassembled WGS sequence"/>
</dbReference>
<dbReference type="AlphaFoldDB" id="A0A0F2TKK6"/>
<keyword evidence="2" id="KW-0812">Transmembrane</keyword>
<dbReference type="EMBL" id="JZKH01000007">
    <property type="protein sequence ID" value="KJS63026.1"/>
    <property type="molecule type" value="Genomic_DNA"/>
</dbReference>
<keyword evidence="2" id="KW-0472">Membrane</keyword>
<feature type="transmembrane region" description="Helical" evidence="2">
    <location>
        <begin position="78"/>
        <end position="100"/>
    </location>
</feature>
<name>A0A0F2TKK6_STRR3</name>
<proteinExistence type="predicted"/>